<dbReference type="Proteomes" id="UP000315825">
    <property type="component" value="Unassembled WGS sequence"/>
</dbReference>
<evidence type="ECO:0000313" key="6">
    <source>
        <dbReference type="EMBL" id="RZO26305.1"/>
    </source>
</evidence>
<dbReference type="InterPro" id="IPR001375">
    <property type="entry name" value="Peptidase_S9_cat"/>
</dbReference>
<evidence type="ECO:0000256" key="2">
    <source>
        <dbReference type="ARBA" id="ARBA00022801"/>
    </source>
</evidence>
<comment type="caution">
    <text evidence="6">The sequence shown here is derived from an EMBL/GenBank/DDBJ whole genome shotgun (WGS) entry which is preliminary data.</text>
</comment>
<dbReference type="InterPro" id="IPR002470">
    <property type="entry name" value="Peptidase_S9A"/>
</dbReference>
<evidence type="ECO:0000256" key="3">
    <source>
        <dbReference type="ARBA" id="ARBA00022825"/>
    </source>
</evidence>
<dbReference type="Gene3D" id="3.40.50.1820">
    <property type="entry name" value="alpha/beta hydrolase"/>
    <property type="match status" value="1"/>
</dbReference>
<proteinExistence type="predicted"/>
<dbReference type="EMBL" id="SHBE01000005">
    <property type="protein sequence ID" value="RZO26305.1"/>
    <property type="molecule type" value="Genomic_DNA"/>
</dbReference>
<reference evidence="6 7" key="1">
    <citation type="submission" date="2019-02" db="EMBL/GenBank/DDBJ databases">
        <title>Prokaryotic population dynamics and viral predation in marine succession experiment using metagenomics: the confinement effect.</title>
        <authorList>
            <person name="Haro-Moreno J.M."/>
            <person name="Rodriguez-Valera F."/>
            <person name="Lopez-Perez M."/>
        </authorList>
    </citation>
    <scope>NUCLEOTIDE SEQUENCE [LARGE SCALE GENOMIC DNA]</scope>
    <source>
        <strain evidence="6">MED-G159</strain>
    </source>
</reference>
<dbReference type="Pfam" id="PF00326">
    <property type="entry name" value="Peptidase_S9"/>
    <property type="match status" value="1"/>
</dbReference>
<dbReference type="SUPFAM" id="SSF53474">
    <property type="entry name" value="alpha/beta-Hydrolases"/>
    <property type="match status" value="1"/>
</dbReference>
<dbReference type="InterPro" id="IPR051167">
    <property type="entry name" value="Prolyl_oligopep/macrocyclase"/>
</dbReference>
<dbReference type="GO" id="GO:0070012">
    <property type="term" value="F:oligopeptidase activity"/>
    <property type="evidence" value="ECO:0007669"/>
    <property type="project" value="TreeGrafter"/>
</dbReference>
<protein>
    <submittedName>
        <fullName evidence="6">S9 family peptidase</fullName>
    </submittedName>
</protein>
<dbReference type="InterPro" id="IPR029058">
    <property type="entry name" value="AB_hydrolase_fold"/>
</dbReference>
<dbReference type="AlphaFoldDB" id="A0A520MYJ5"/>
<evidence type="ECO:0000256" key="1">
    <source>
        <dbReference type="ARBA" id="ARBA00022670"/>
    </source>
</evidence>
<dbReference type="GO" id="GO:0005829">
    <property type="term" value="C:cytosol"/>
    <property type="evidence" value="ECO:0007669"/>
    <property type="project" value="TreeGrafter"/>
</dbReference>
<organism evidence="6 7">
    <name type="scientific">SAR86 cluster bacterium</name>
    <dbReference type="NCBI Taxonomy" id="2030880"/>
    <lineage>
        <taxon>Bacteria</taxon>
        <taxon>Pseudomonadati</taxon>
        <taxon>Pseudomonadota</taxon>
        <taxon>Gammaproteobacteria</taxon>
        <taxon>SAR86 cluster</taxon>
    </lineage>
</organism>
<gene>
    <name evidence="6" type="ORF">EVA92_03135</name>
</gene>
<dbReference type="Gene3D" id="2.130.10.120">
    <property type="entry name" value="Prolyl oligopeptidase, N-terminal domain"/>
    <property type="match status" value="1"/>
</dbReference>
<keyword evidence="3" id="KW-0720">Serine protease</keyword>
<dbReference type="GO" id="GO:0004252">
    <property type="term" value="F:serine-type endopeptidase activity"/>
    <property type="evidence" value="ECO:0007669"/>
    <property type="project" value="InterPro"/>
</dbReference>
<feature type="domain" description="Peptidase S9A N-terminal" evidence="5">
    <location>
        <begin position="4"/>
        <end position="394"/>
    </location>
</feature>
<keyword evidence="1" id="KW-0645">Protease</keyword>
<evidence type="ECO:0000313" key="7">
    <source>
        <dbReference type="Proteomes" id="UP000315825"/>
    </source>
</evidence>
<dbReference type="PANTHER" id="PTHR42881">
    <property type="entry name" value="PROLYL ENDOPEPTIDASE"/>
    <property type="match status" value="1"/>
</dbReference>
<dbReference type="SUPFAM" id="SSF50993">
    <property type="entry name" value="Peptidase/esterase 'gauge' domain"/>
    <property type="match status" value="1"/>
</dbReference>
<sequence>MSNNDDNKMKDPYLWLEDVEGKEALQWVESQNELTKERYSQAETFDETYNYLLDDYNSVDRIPFPSIRGQYIYNFWRDKNNIRGIWRRTSLESYQNDAPEWETIIDVDLLANEENKNWVWRGANCLGPDFKKCLVSLSDGGKDASVLREYDIETKTFVEDGFFAPEAKQYSDWINEDQVLIATDFGEGTLNESGYARQVRIWNRGDNLLSSEILFEGGYQDIFSFPFSEIRPDGNYFGVLEGPTFFTKILHLYSNDKLIKVDLPLKVDIYGTYQNLLLISIAEEWLGFAIGSLLAVNIEDALAQNITSKSVKMLFEPTDTSFLRSVSIGKDQILVNTLDNIKGKITHFKKIGKTWFESNLRGFDEDMLSISASDSWSNIAFIGSESFTQPTGLYFSKDSEEFKKIKSLPRKFDPSVYEVNQFFSQSKDGTEIPYFQISRNDMVLNSSNPTLLYGYGGFEISLTPSYLSAFSRKWLDQGGVYVIANIRGGGEYGPKWHQSALKANRQRAYDDFISIAEDLISKGVTSPKNLGIRGGSNGGLLVGAVVTQRPDLFNAVICAVPLLDMYRYDKLLAGASWVDEYGDPDNEDEWEFIKKYSPYQNVFPNREYPEIYFYTSTKDDRVHPGHARKMAKKMLDQGHKIIYYENVEGGHSAASNYEQSAFMSALQLEYLNDKLKK</sequence>
<dbReference type="InterPro" id="IPR023302">
    <property type="entry name" value="Pept_S9A_N"/>
</dbReference>
<dbReference type="PANTHER" id="PTHR42881:SF13">
    <property type="entry name" value="PROLYL ENDOPEPTIDASE"/>
    <property type="match status" value="1"/>
</dbReference>
<evidence type="ECO:0000259" key="4">
    <source>
        <dbReference type="Pfam" id="PF00326"/>
    </source>
</evidence>
<name>A0A520MYJ5_9GAMM</name>
<evidence type="ECO:0000259" key="5">
    <source>
        <dbReference type="Pfam" id="PF02897"/>
    </source>
</evidence>
<feature type="domain" description="Peptidase S9 prolyl oligopeptidase catalytic" evidence="4">
    <location>
        <begin position="471"/>
        <end position="676"/>
    </location>
</feature>
<dbReference type="Pfam" id="PF02897">
    <property type="entry name" value="Peptidase_S9_N"/>
    <property type="match status" value="1"/>
</dbReference>
<dbReference type="GO" id="GO:0006508">
    <property type="term" value="P:proteolysis"/>
    <property type="evidence" value="ECO:0007669"/>
    <property type="project" value="UniProtKB-KW"/>
</dbReference>
<accession>A0A520MYJ5</accession>
<keyword evidence="2" id="KW-0378">Hydrolase</keyword>
<dbReference type="PRINTS" id="PR00862">
    <property type="entry name" value="PROLIGOPTASE"/>
</dbReference>